<dbReference type="PANTHER" id="PTHR11474:SF125">
    <property type="entry name" value="N-ACETYL-6-HYDROXYTRYPTOPHAN OXIDASE IVOB-RELATED"/>
    <property type="match status" value="1"/>
</dbReference>
<dbReference type="PRINTS" id="PR00092">
    <property type="entry name" value="TYROSINASE"/>
</dbReference>
<evidence type="ECO:0000256" key="2">
    <source>
        <dbReference type="ARBA" id="ARBA00023002"/>
    </source>
</evidence>
<comment type="caution">
    <text evidence="4">The sequence shown here is derived from an EMBL/GenBank/DDBJ whole genome shotgun (WGS) entry which is preliminary data.</text>
</comment>
<evidence type="ECO:0000313" key="5">
    <source>
        <dbReference type="Proteomes" id="UP000829685"/>
    </source>
</evidence>
<dbReference type="AlphaFoldDB" id="A0A9P9WUX0"/>
<dbReference type="GO" id="GO:0016491">
    <property type="term" value="F:oxidoreductase activity"/>
    <property type="evidence" value="ECO:0007669"/>
    <property type="project" value="UniProtKB-KW"/>
</dbReference>
<dbReference type="Proteomes" id="UP000829685">
    <property type="component" value="Unassembled WGS sequence"/>
</dbReference>
<dbReference type="InterPro" id="IPR002227">
    <property type="entry name" value="Tyrosinase_Cu-bd"/>
</dbReference>
<dbReference type="InterPro" id="IPR008922">
    <property type="entry name" value="Di-copper_centre_dom_sf"/>
</dbReference>
<evidence type="ECO:0000256" key="1">
    <source>
        <dbReference type="ARBA" id="ARBA00022723"/>
    </source>
</evidence>
<dbReference type="InterPro" id="IPR050316">
    <property type="entry name" value="Tyrosinase/Hemocyanin"/>
</dbReference>
<name>A0A9P9WUX0_9PEZI</name>
<keyword evidence="2" id="KW-0560">Oxidoreductase</keyword>
<dbReference type="SUPFAM" id="SSF48056">
    <property type="entry name" value="Di-copper centre-containing domain"/>
    <property type="match status" value="1"/>
</dbReference>
<dbReference type="PROSITE" id="PS00498">
    <property type="entry name" value="TYROSINASE_2"/>
    <property type="match status" value="1"/>
</dbReference>
<organism evidence="4 5">
    <name type="scientific">Neoarthrinium moseri</name>
    <dbReference type="NCBI Taxonomy" id="1658444"/>
    <lineage>
        <taxon>Eukaryota</taxon>
        <taxon>Fungi</taxon>
        <taxon>Dikarya</taxon>
        <taxon>Ascomycota</taxon>
        <taxon>Pezizomycotina</taxon>
        <taxon>Sordariomycetes</taxon>
        <taxon>Xylariomycetidae</taxon>
        <taxon>Amphisphaeriales</taxon>
        <taxon>Apiosporaceae</taxon>
        <taxon>Neoarthrinium</taxon>
    </lineage>
</organism>
<evidence type="ECO:0000313" key="4">
    <source>
        <dbReference type="EMBL" id="KAI1879482.1"/>
    </source>
</evidence>
<dbReference type="Pfam" id="PF00264">
    <property type="entry name" value="Tyrosinase"/>
    <property type="match status" value="1"/>
</dbReference>
<evidence type="ECO:0000259" key="3">
    <source>
        <dbReference type="PROSITE" id="PS00498"/>
    </source>
</evidence>
<proteinExistence type="predicted"/>
<reference evidence="4" key="1">
    <citation type="submission" date="2021-03" db="EMBL/GenBank/DDBJ databases">
        <title>Revisited historic fungal species revealed as producer of novel bioactive compounds through whole genome sequencing and comparative genomics.</title>
        <authorList>
            <person name="Vignolle G.A."/>
            <person name="Hochenegger N."/>
            <person name="Mach R.L."/>
            <person name="Mach-Aigner A.R."/>
            <person name="Javad Rahimi M."/>
            <person name="Salim K.A."/>
            <person name="Chan C.M."/>
            <person name="Lim L.B.L."/>
            <person name="Cai F."/>
            <person name="Druzhinina I.S."/>
            <person name="U'Ren J.M."/>
            <person name="Derntl C."/>
        </authorList>
    </citation>
    <scope>NUCLEOTIDE SEQUENCE</scope>
    <source>
        <strain evidence="4">TUCIM 5799</strain>
    </source>
</reference>
<dbReference type="GO" id="GO:0046872">
    <property type="term" value="F:metal ion binding"/>
    <property type="evidence" value="ECO:0007669"/>
    <property type="project" value="UniProtKB-KW"/>
</dbReference>
<protein>
    <recommendedName>
        <fullName evidence="3">Tyrosinase copper-binding domain-containing protein</fullName>
    </recommendedName>
</protein>
<keyword evidence="5" id="KW-1185">Reference proteome</keyword>
<dbReference type="EMBL" id="JAFIMR010000004">
    <property type="protein sequence ID" value="KAI1879482.1"/>
    <property type="molecule type" value="Genomic_DNA"/>
</dbReference>
<gene>
    <name evidence="4" type="ORF">JX265_002436</name>
</gene>
<accession>A0A9P9WUX0</accession>
<sequence length="387" mass="43042">MQVSGVLGSLSFLSGSIIAGANVTPDMLHRDANEVMGNLQSEAIQALLQSTFRTDPTCSIEKAQVRRDWEFMSKDERKNYVQAVRCMFSSRSKLTEFGWPTKNRYDDFVGVHINMTTTIHNTGNFLGYHRYLLHTYETALRDECGYKGYTPYWNWFKYRDDVTKSPVFDGSETSLGGDGEFFWHNGTLAGILKIPLPSGKGGGCMKSGPFKGQDVHMGPMASVFPGFPTVSGIFIENTHCIRRDLNSYASTNYMQTYHLLNLTVGEASKSIKLFQEELQGGRYPGHLGLHAAGHFTLGGDGTDLFSSPNDPAFWLHHAQLDRLWWIWQALHPAEAGDIDGTITMNNNPPSRLATIDDALDTKGLSPLVALKEVFNTLGEGPLCYIYA</sequence>
<keyword evidence="1" id="KW-0479">Metal-binding</keyword>
<dbReference type="Gene3D" id="1.10.1280.10">
    <property type="entry name" value="Di-copper center containing domain from catechol oxidase"/>
    <property type="match status" value="1"/>
</dbReference>
<dbReference type="PANTHER" id="PTHR11474">
    <property type="entry name" value="TYROSINASE FAMILY MEMBER"/>
    <property type="match status" value="1"/>
</dbReference>
<feature type="domain" description="Tyrosinase copper-binding" evidence="3">
    <location>
        <begin position="310"/>
        <end position="321"/>
    </location>
</feature>